<evidence type="ECO:0000256" key="1">
    <source>
        <dbReference type="SAM" id="Phobius"/>
    </source>
</evidence>
<evidence type="ECO:0000313" key="2">
    <source>
        <dbReference type="Proteomes" id="UP000095283"/>
    </source>
</evidence>
<dbReference type="Proteomes" id="UP000095283">
    <property type="component" value="Unplaced"/>
</dbReference>
<dbReference type="AlphaFoldDB" id="A0A1I7WHW1"/>
<feature type="transmembrane region" description="Helical" evidence="1">
    <location>
        <begin position="15"/>
        <end position="36"/>
    </location>
</feature>
<evidence type="ECO:0000313" key="3">
    <source>
        <dbReference type="WBParaSite" id="Hba_04552"/>
    </source>
</evidence>
<name>A0A1I7WHW1_HETBA</name>
<organism evidence="2 3">
    <name type="scientific">Heterorhabditis bacteriophora</name>
    <name type="common">Entomopathogenic nematode worm</name>
    <dbReference type="NCBI Taxonomy" id="37862"/>
    <lineage>
        <taxon>Eukaryota</taxon>
        <taxon>Metazoa</taxon>
        <taxon>Ecdysozoa</taxon>
        <taxon>Nematoda</taxon>
        <taxon>Chromadorea</taxon>
        <taxon>Rhabditida</taxon>
        <taxon>Rhabditina</taxon>
        <taxon>Rhabditomorpha</taxon>
        <taxon>Strongyloidea</taxon>
        <taxon>Heterorhabditidae</taxon>
        <taxon>Heterorhabditis</taxon>
    </lineage>
</organism>
<reference evidence="3" key="1">
    <citation type="submission" date="2016-11" db="UniProtKB">
        <authorList>
            <consortium name="WormBaseParasite"/>
        </authorList>
    </citation>
    <scope>IDENTIFICATION</scope>
</reference>
<proteinExistence type="predicted"/>
<keyword evidence="1" id="KW-0472">Membrane</keyword>
<keyword evidence="2" id="KW-1185">Reference proteome</keyword>
<keyword evidence="1" id="KW-0812">Transmembrane</keyword>
<dbReference type="WBParaSite" id="Hba_04552">
    <property type="protein sequence ID" value="Hba_04552"/>
    <property type="gene ID" value="Hba_04552"/>
</dbReference>
<protein>
    <submittedName>
        <fullName evidence="3">Uncharacterized protein</fullName>
    </submittedName>
</protein>
<keyword evidence="1" id="KW-1133">Transmembrane helix</keyword>
<accession>A0A1I7WHW1</accession>
<sequence length="40" mass="4832">MYYIYSVKNALNNKIVNIVIYICCVILLILCLFYIIKHHR</sequence>